<dbReference type="Pfam" id="PF14441">
    <property type="entry name" value="OTT_1508_deam"/>
    <property type="match status" value="1"/>
</dbReference>
<keyword evidence="2" id="KW-0812">Transmembrane</keyword>
<dbReference type="EMBL" id="CAJNXB010005343">
    <property type="protein sequence ID" value="CAF3420414.1"/>
    <property type="molecule type" value="Genomic_DNA"/>
</dbReference>
<evidence type="ECO:0000313" key="4">
    <source>
        <dbReference type="Proteomes" id="UP000663825"/>
    </source>
</evidence>
<keyword evidence="2" id="KW-1133">Transmembrane helix</keyword>
<dbReference type="InterPro" id="IPR027796">
    <property type="entry name" value="OTT_1508_deam-like"/>
</dbReference>
<dbReference type="OrthoDB" id="7993621at2759"/>
<feature type="coiled-coil region" evidence="1">
    <location>
        <begin position="411"/>
        <end position="438"/>
    </location>
</feature>
<evidence type="ECO:0000256" key="2">
    <source>
        <dbReference type="SAM" id="Phobius"/>
    </source>
</evidence>
<dbReference type="AlphaFoldDB" id="A0A818BJ15"/>
<comment type="caution">
    <text evidence="3">The sequence shown here is derived from an EMBL/GenBank/DDBJ whole genome shotgun (WGS) entry which is preliminary data.</text>
</comment>
<evidence type="ECO:0000256" key="1">
    <source>
        <dbReference type="SAM" id="Coils"/>
    </source>
</evidence>
<feature type="transmembrane region" description="Helical" evidence="2">
    <location>
        <begin position="37"/>
        <end position="58"/>
    </location>
</feature>
<protein>
    <submittedName>
        <fullName evidence="3">Uncharacterized protein</fullName>
    </submittedName>
</protein>
<organism evidence="3 4">
    <name type="scientific">Rotaria socialis</name>
    <dbReference type="NCBI Taxonomy" id="392032"/>
    <lineage>
        <taxon>Eukaryota</taxon>
        <taxon>Metazoa</taxon>
        <taxon>Spiralia</taxon>
        <taxon>Gnathifera</taxon>
        <taxon>Rotifera</taxon>
        <taxon>Eurotatoria</taxon>
        <taxon>Bdelloidea</taxon>
        <taxon>Philodinida</taxon>
        <taxon>Philodinidae</taxon>
        <taxon>Rotaria</taxon>
    </lineage>
</organism>
<reference evidence="3" key="1">
    <citation type="submission" date="2021-02" db="EMBL/GenBank/DDBJ databases">
        <authorList>
            <person name="Nowell W R."/>
        </authorList>
    </citation>
    <scope>NUCLEOTIDE SEQUENCE</scope>
</reference>
<dbReference type="Proteomes" id="UP000663825">
    <property type="component" value="Unassembled WGS sequence"/>
</dbReference>
<sequence length="932" mass="105061">MQQNLCVVEASWFSLNGLENLIALEEQRYSWKFWRNFAIVVVLGVSQIVAGAVLEIFTAGVGTYAASFLINEGISDLFFAAGYLFNGYMTMSSYWEHKKWSMAMSAATCMIGGILARGKTVSRIGYKVAGPVRTEGGKKIAQMVGKELIQNVGAKTVAKETMKRVGCKLIEGVAFGAAQGAIDHAVTNYLNGVCDAIQKMITSDLDALFQHHQLNETVSEAFKTLGEDQARLRMEQVTRECFEGQSMLQTMYTWCKRIYGVVSRGIGEAMRKIGKVDSAKAVKTALLFLKGLQFASLVEGVTTEMIKVKLSAGQFLDKATKIVQEGIDEKKPSEYVKASPPNNVRILCEQTTQNWKQIFIETSNQAIANQIVAPVLSFGANKLLSLIGDAIKKKYRSMKEEKYQKQFDSLKKDFDNKMKDEQIDSDEYEKELQAYHDTLMKVLAKTRNPILFANILRENVPMDMVCVQACTYLIHKYMSEMNIIEDGKKFTGIRIVVEGQNGSSHEYSSSSNPSHSINIELDNNHFVVDGQSDGNTETSKNNCLYKALVNKFPAMKNAFADGGIFRQNLSNYIENDKFMYHTIAQGWHKFSIQKGSFGGAINEEKFNQQSLYNQLLERTEEAKNNLIRKYPNLPDRVRQRFCQSIETIKKIVQEEGSIVEARKRIEKITEDFSKYLTKELSGDRHRDPRTDFKKALSDFGNRVNQTLTTTYTNTLQNFQSKAELAKTSKNHPFSVHPADKANFAQDDSRLKDPDIIASVVHEDINKALSEDVRRFNTVAVCIHNKTLYIAMNQIQTINGQQSYGISDERCNQIRDLLVSKNLVSGREEIVFLAPNAMPRNQAECRGPHAEMQIMKFLKDNGFLQGNQTRDQNKPIQIGASKPACVCCSTEMTTNNIHHKIYANANTNPVNWCNSTVINVKVQRRLSVPNYRK</sequence>
<accession>A0A818BJ15</accession>
<proteinExistence type="predicted"/>
<evidence type="ECO:0000313" key="3">
    <source>
        <dbReference type="EMBL" id="CAF3420414.1"/>
    </source>
</evidence>
<keyword evidence="2" id="KW-0472">Membrane</keyword>
<keyword evidence="1" id="KW-0175">Coiled coil</keyword>
<gene>
    <name evidence="3" type="ORF">TIS948_LOCUS29412</name>
</gene>
<name>A0A818BJ15_9BILA</name>